<dbReference type="AlphaFoldDB" id="A0A2P2NUF9"/>
<proteinExistence type="predicted"/>
<name>A0A2P2NUF9_RHIMU</name>
<accession>A0A2P2NUF9</accession>
<organism evidence="1">
    <name type="scientific">Rhizophora mucronata</name>
    <name type="common">Asiatic mangrove</name>
    <dbReference type="NCBI Taxonomy" id="61149"/>
    <lineage>
        <taxon>Eukaryota</taxon>
        <taxon>Viridiplantae</taxon>
        <taxon>Streptophyta</taxon>
        <taxon>Embryophyta</taxon>
        <taxon>Tracheophyta</taxon>
        <taxon>Spermatophyta</taxon>
        <taxon>Magnoliopsida</taxon>
        <taxon>eudicotyledons</taxon>
        <taxon>Gunneridae</taxon>
        <taxon>Pentapetalae</taxon>
        <taxon>rosids</taxon>
        <taxon>fabids</taxon>
        <taxon>Malpighiales</taxon>
        <taxon>Rhizophoraceae</taxon>
        <taxon>Rhizophora</taxon>
    </lineage>
</organism>
<reference evidence="1" key="1">
    <citation type="submission" date="2018-02" db="EMBL/GenBank/DDBJ databases">
        <title>Rhizophora mucronata_Transcriptome.</title>
        <authorList>
            <person name="Meera S.P."/>
            <person name="Sreeshan A."/>
            <person name="Augustine A."/>
        </authorList>
    </citation>
    <scope>NUCLEOTIDE SEQUENCE</scope>
    <source>
        <tissue evidence="1">Leaf</tissue>
    </source>
</reference>
<protein>
    <submittedName>
        <fullName evidence="1">Uncharacterized protein</fullName>
    </submittedName>
</protein>
<dbReference type="EMBL" id="GGEC01065576">
    <property type="protein sequence ID" value="MBX46060.1"/>
    <property type="molecule type" value="Transcribed_RNA"/>
</dbReference>
<evidence type="ECO:0000313" key="1">
    <source>
        <dbReference type="EMBL" id="MBX46060.1"/>
    </source>
</evidence>
<sequence length="26" mass="2852">MCYEILSLLECCDVILCQTKNGGSCL</sequence>